<dbReference type="Gene3D" id="2.60.120.1440">
    <property type="match status" value="1"/>
</dbReference>
<dbReference type="Proteomes" id="UP000064893">
    <property type="component" value="Chromosome"/>
</dbReference>
<dbReference type="RefSeq" id="WP_057953968.1">
    <property type="nucleotide sequence ID" value="NZ_CP013118.1"/>
</dbReference>
<reference evidence="4 5" key="1">
    <citation type="submission" date="2015-11" db="EMBL/GenBank/DDBJ databases">
        <title>Description and complete genome sequence of a novel strain predominating in hypersaline microbial mats and representing a new family of the Bacteriodetes phylum.</title>
        <authorList>
            <person name="Spring S."/>
            <person name="Bunk B."/>
            <person name="Sproer C."/>
            <person name="Klenk H.-P."/>
        </authorList>
    </citation>
    <scope>NUCLEOTIDE SEQUENCE [LARGE SCALE GENOMIC DNA]</scope>
    <source>
        <strain evidence="4 5">L21-Spi-D4</strain>
    </source>
</reference>
<keyword evidence="5" id="KW-1185">Reference proteome</keyword>
<evidence type="ECO:0000313" key="4">
    <source>
        <dbReference type="EMBL" id="ALO16610.1"/>
    </source>
</evidence>
<keyword evidence="1" id="KW-0472">Membrane</keyword>
<evidence type="ECO:0000259" key="2">
    <source>
        <dbReference type="Pfam" id="PF04773"/>
    </source>
</evidence>
<dbReference type="PANTHER" id="PTHR30273:SF2">
    <property type="entry name" value="PROTEIN FECR"/>
    <property type="match status" value="1"/>
</dbReference>
<keyword evidence="1" id="KW-1133">Transmembrane helix</keyword>
<dbReference type="EMBL" id="CP013118">
    <property type="protein sequence ID" value="ALO16610.1"/>
    <property type="molecule type" value="Genomic_DNA"/>
</dbReference>
<organism evidence="4 5">
    <name type="scientific">Salinivirga cyanobacteriivorans</name>
    <dbReference type="NCBI Taxonomy" id="1307839"/>
    <lineage>
        <taxon>Bacteria</taxon>
        <taxon>Pseudomonadati</taxon>
        <taxon>Bacteroidota</taxon>
        <taxon>Bacteroidia</taxon>
        <taxon>Bacteroidales</taxon>
        <taxon>Salinivirgaceae</taxon>
        <taxon>Salinivirga</taxon>
    </lineage>
</organism>
<dbReference type="KEGG" id="blq:L21SP5_02990"/>
<dbReference type="InterPro" id="IPR006860">
    <property type="entry name" value="FecR"/>
</dbReference>
<sequence precursor="true">MNDAFYIQAARFLSGELNSSEHEAFVAQINQNQELNKEFQTIAQYWNKMDDQKSTRFDSEQAWSKLEHRIANQQDEKRKKFIKAPKMAIAAAIILGFGLLTLLVAYFLPGHNQIRYVAEQRMEITLPDNSTVILKKGSELTLDERFNKKTRNTNLKGQAWFDVAANDNKPFIIEAARTKIEVVGTAFSVDSRPNRPDLIIVKSGTVKVKHKYTAGSMLLQADEYAEADKKSLYAITKVNPNYLSWALQDFYFSNATLDFVATKLEEAFGKNVVFADSSIGKMQISATFKNQSLKEIVDIISETHNLQYNFADENVVLKQRN</sequence>
<dbReference type="Gene3D" id="3.55.50.30">
    <property type="match status" value="1"/>
</dbReference>
<dbReference type="PANTHER" id="PTHR30273">
    <property type="entry name" value="PERIPLASMIC SIGNAL SENSOR AND SIGMA FACTOR ACTIVATOR FECR-RELATED"/>
    <property type="match status" value="1"/>
</dbReference>
<dbReference type="OrthoDB" id="1098987at2"/>
<evidence type="ECO:0000313" key="5">
    <source>
        <dbReference type="Proteomes" id="UP000064893"/>
    </source>
</evidence>
<dbReference type="PIRSF" id="PIRSF018266">
    <property type="entry name" value="FecR"/>
    <property type="match status" value="1"/>
</dbReference>
<feature type="transmembrane region" description="Helical" evidence="1">
    <location>
        <begin position="87"/>
        <end position="108"/>
    </location>
</feature>
<accession>A0A0S2I2S7</accession>
<evidence type="ECO:0000259" key="3">
    <source>
        <dbReference type="Pfam" id="PF16344"/>
    </source>
</evidence>
<dbReference type="Pfam" id="PF16344">
    <property type="entry name" value="FecR_C"/>
    <property type="match status" value="1"/>
</dbReference>
<dbReference type="InterPro" id="IPR012373">
    <property type="entry name" value="Ferrdict_sens_TM"/>
</dbReference>
<dbReference type="AlphaFoldDB" id="A0A0S2I2S7"/>
<keyword evidence="1" id="KW-0812">Transmembrane</keyword>
<proteinExistence type="predicted"/>
<gene>
    <name evidence="4" type="ORF">L21SP5_02990</name>
</gene>
<feature type="domain" description="FecR protein" evidence="2">
    <location>
        <begin position="118"/>
        <end position="206"/>
    </location>
</feature>
<feature type="domain" description="Protein FecR C-terminal" evidence="3">
    <location>
        <begin position="249"/>
        <end position="316"/>
    </location>
</feature>
<evidence type="ECO:0000256" key="1">
    <source>
        <dbReference type="SAM" id="Phobius"/>
    </source>
</evidence>
<dbReference type="InterPro" id="IPR032508">
    <property type="entry name" value="FecR_C"/>
</dbReference>
<name>A0A0S2I2S7_9BACT</name>
<protein>
    <submittedName>
        <fullName evidence="4">Fec operon regulator FecR</fullName>
    </submittedName>
</protein>
<dbReference type="Pfam" id="PF04773">
    <property type="entry name" value="FecR"/>
    <property type="match status" value="1"/>
</dbReference>
<dbReference type="STRING" id="1307839.L21SP5_02990"/>
<dbReference type="GO" id="GO:0016989">
    <property type="term" value="F:sigma factor antagonist activity"/>
    <property type="evidence" value="ECO:0007669"/>
    <property type="project" value="TreeGrafter"/>
</dbReference>